<dbReference type="GO" id="GO:0003677">
    <property type="term" value="F:DNA binding"/>
    <property type="evidence" value="ECO:0007669"/>
    <property type="project" value="UniProtKB-KW"/>
</dbReference>
<evidence type="ECO:0000313" key="18">
    <source>
        <dbReference type="Proteomes" id="UP000502179"/>
    </source>
</evidence>
<dbReference type="GO" id="GO:0005737">
    <property type="term" value="C:cytoplasm"/>
    <property type="evidence" value="ECO:0007669"/>
    <property type="project" value="UniProtKB-SubCell"/>
</dbReference>
<dbReference type="RefSeq" id="WP_166032165.1">
    <property type="nucleotide sequence ID" value="NZ_CP048877.1"/>
</dbReference>
<dbReference type="InterPro" id="IPR017871">
    <property type="entry name" value="ABC_transporter-like_CS"/>
</dbReference>
<keyword evidence="13" id="KW-0234">DNA repair</keyword>
<dbReference type="PROSITE" id="PS50893">
    <property type="entry name" value="ABC_TRANSPORTER_2"/>
    <property type="match status" value="4"/>
</dbReference>
<dbReference type="GO" id="GO:0008270">
    <property type="term" value="F:zinc ion binding"/>
    <property type="evidence" value="ECO:0007669"/>
    <property type="project" value="UniProtKB-KW"/>
</dbReference>
<keyword evidence="10" id="KW-0067">ATP-binding</keyword>
<keyword evidence="18" id="KW-1185">Reference proteome</keyword>
<dbReference type="InterPro" id="IPR003593">
    <property type="entry name" value="AAA+_ATPase"/>
</dbReference>
<evidence type="ECO:0000256" key="9">
    <source>
        <dbReference type="ARBA" id="ARBA00022833"/>
    </source>
</evidence>
<dbReference type="InterPro" id="IPR041102">
    <property type="entry name" value="UvrA_inter"/>
</dbReference>
<comment type="similarity">
    <text evidence="14">Belongs to the ABC transporter superfamily. UvrA family.</text>
</comment>
<dbReference type="GO" id="GO:0005524">
    <property type="term" value="F:ATP binding"/>
    <property type="evidence" value="ECO:0007669"/>
    <property type="project" value="UniProtKB-KW"/>
</dbReference>
<dbReference type="InterPro" id="IPR004602">
    <property type="entry name" value="UvrA"/>
</dbReference>
<proteinExistence type="inferred from homology"/>
<gene>
    <name evidence="17" type="primary">uvrA</name>
    <name evidence="17" type="ORF">G4V39_06580</name>
</gene>
<dbReference type="SUPFAM" id="SSF52540">
    <property type="entry name" value="P-loop containing nucleoside triphosphate hydrolases"/>
    <property type="match status" value="4"/>
</dbReference>
<dbReference type="Gene3D" id="3.30.190.20">
    <property type="match status" value="1"/>
</dbReference>
<keyword evidence="6" id="KW-0227">DNA damage</keyword>
<dbReference type="NCBIfam" id="TIGR00630">
    <property type="entry name" value="uvra"/>
    <property type="match status" value="2"/>
</dbReference>
<keyword evidence="12" id="KW-0238">DNA-binding</keyword>
<dbReference type="InterPro" id="IPR041552">
    <property type="entry name" value="UvrA_DNA-bd"/>
</dbReference>
<dbReference type="Gene3D" id="3.40.50.300">
    <property type="entry name" value="P-loop containing nucleotide triphosphate hydrolases"/>
    <property type="match status" value="5"/>
</dbReference>
<evidence type="ECO:0000256" key="13">
    <source>
        <dbReference type="ARBA" id="ARBA00023204"/>
    </source>
</evidence>
<evidence type="ECO:0000256" key="11">
    <source>
        <dbReference type="ARBA" id="ARBA00022881"/>
    </source>
</evidence>
<dbReference type="Pfam" id="PF17755">
    <property type="entry name" value="UvrA_DNA-bind"/>
    <property type="match status" value="1"/>
</dbReference>
<accession>A0A6G7PWX0</accession>
<dbReference type="PANTHER" id="PTHR43152:SF3">
    <property type="entry name" value="UVRABC SYSTEM PROTEIN A"/>
    <property type="match status" value="1"/>
</dbReference>
<evidence type="ECO:0000256" key="8">
    <source>
        <dbReference type="ARBA" id="ARBA00022771"/>
    </source>
</evidence>
<dbReference type="EMBL" id="CP048877">
    <property type="protein sequence ID" value="QIJ71948.1"/>
    <property type="molecule type" value="Genomic_DNA"/>
</dbReference>
<keyword evidence="4" id="KW-0677">Repeat</keyword>
<evidence type="ECO:0000256" key="10">
    <source>
        <dbReference type="ARBA" id="ARBA00022840"/>
    </source>
</evidence>
<keyword evidence="5" id="KW-0547">Nucleotide-binding</keyword>
<evidence type="ECO:0000256" key="7">
    <source>
        <dbReference type="ARBA" id="ARBA00022769"/>
    </source>
</evidence>
<comment type="subcellular location">
    <subcellularLocation>
        <location evidence="1">Cytoplasm</location>
    </subcellularLocation>
</comment>
<evidence type="ECO:0000256" key="16">
    <source>
        <dbReference type="ARBA" id="ARBA00042156"/>
    </source>
</evidence>
<evidence type="ECO:0000256" key="15">
    <source>
        <dbReference type="ARBA" id="ARBA00039316"/>
    </source>
</evidence>
<name>A0A6G7PWX0_9BACT</name>
<evidence type="ECO:0000256" key="5">
    <source>
        <dbReference type="ARBA" id="ARBA00022741"/>
    </source>
</evidence>
<dbReference type="GO" id="GO:0006289">
    <property type="term" value="P:nucleotide-excision repair"/>
    <property type="evidence" value="ECO:0007669"/>
    <property type="project" value="InterPro"/>
</dbReference>
<dbReference type="InterPro" id="IPR013815">
    <property type="entry name" value="ATP_grasp_subdomain_1"/>
</dbReference>
<dbReference type="Proteomes" id="UP000502179">
    <property type="component" value="Chromosome"/>
</dbReference>
<dbReference type="Gene3D" id="1.10.8.280">
    <property type="entry name" value="ABC transporter ATPase domain-like"/>
    <property type="match status" value="1"/>
</dbReference>
<dbReference type="GO" id="GO:0009380">
    <property type="term" value="C:excinuclease repair complex"/>
    <property type="evidence" value="ECO:0007669"/>
    <property type="project" value="InterPro"/>
</dbReference>
<dbReference type="PROSITE" id="PS00211">
    <property type="entry name" value="ABC_TRANSPORTER_1"/>
    <property type="match status" value="2"/>
</dbReference>
<keyword evidence="2" id="KW-0963">Cytoplasm</keyword>
<keyword evidence="3" id="KW-0479">Metal-binding</keyword>
<dbReference type="Gene3D" id="1.20.1580.10">
    <property type="entry name" value="ABC transporter ATPase like domain"/>
    <property type="match status" value="3"/>
</dbReference>
<keyword evidence="11" id="KW-0267">Excision nuclease</keyword>
<evidence type="ECO:0000313" key="17">
    <source>
        <dbReference type="EMBL" id="QIJ71948.1"/>
    </source>
</evidence>
<dbReference type="GO" id="GO:0016887">
    <property type="term" value="F:ATP hydrolysis activity"/>
    <property type="evidence" value="ECO:0007669"/>
    <property type="project" value="InterPro"/>
</dbReference>
<evidence type="ECO:0000256" key="6">
    <source>
        <dbReference type="ARBA" id="ARBA00022763"/>
    </source>
</evidence>
<dbReference type="Pfam" id="PF17760">
    <property type="entry name" value="UvrA_inter"/>
    <property type="match status" value="2"/>
</dbReference>
<dbReference type="InterPro" id="IPR027417">
    <property type="entry name" value="P-loop_NTPase"/>
</dbReference>
<evidence type="ECO:0000256" key="1">
    <source>
        <dbReference type="ARBA" id="ARBA00004496"/>
    </source>
</evidence>
<protein>
    <recommendedName>
        <fullName evidence="15">UvrABC system protein A</fullName>
    </recommendedName>
    <alternativeName>
        <fullName evidence="16">Excinuclease ABC subunit A</fullName>
    </alternativeName>
</protein>
<keyword evidence="9" id="KW-0862">Zinc</keyword>
<sequence>MKAIRLFGVRQNNLKGFNLTLPLYKVSVISGPSGAGKSSLALDTLYAEGQRRYVETFSTYVRQFLERLPRPQVESIEAIPPAIAIEQVNPVKSSRSTVGTLTEINHFLKLLYFREAILFCPSCGRPVRKLSPDEAAHQLLSEASGQPAIITARVRVRQSFPLLREGLLTAGYFRAYYQGQIREISEVPEAKEIEIVIDRLRLKPEVFSRLVQSLEEAYRVGQGEAGVHLPYEEKRFSQKRRCPYCNLDFPPPQPNLFSFNSPAGACPQCRGFGRIIDIDWNLVIPDGRKSLAEGAITILEMPSAWEDREEFFEWCEEKGIPLDLPFEDLPPEIQEKIIYGDGQWYGLKGIFNWLETKRYKAHVRILLARYRAYLPCPACGGSRFRPEARWYRLAGKDIGEFQRQSIAEALKFIESLDSQGLDRATATLVEEIWRRLRYLQDVGLPYLTLDRPSRTLSGGEVARVLLTQALSSDLVETLYVLDEPTRGLHAQDTHRVVELVRRLAASGNTAVVIEHDPSILLSADHLIELGPGAGEEGGRIVYEGPPEGLLKAPSPTGKALRKRLKIRPSSGPRRRAREFLRLRGARENNLKNLNLSLPLGLLVCLTGPSGSGKSTLLELTLYRGLSRLKGRATDPPGAFSSLEGAEKINEVVLIDQSPLGRTPRGNLATYLKIYQSIRHLLARSPEARQRGFTASHFSFNSPLGRCPLCEGQGYERIEMQFLSDIFLPCPACHGLRFRPEILSVHYQGKNIADILSLTVTEAAEFFAGEPKIEPLLRGMISIGLGYLRLGQPLNTLSGGEAQRLKLARELFFRQDSGHLFLLDEPTVGLHLDDVERLIQALRSLVEAGNSVYVIEHHLDVIAAADWVIELGPGAGEEGGYLVAQGPPEEIASQDCPTGRALKKYLFSGLRPSPLKTTVLPPAPRGIEIRGARHHNLQGLDLTIPRGRLVVFTGPSGSGKSTLAFDTIFVEGQRRYLECLSTYIRQFIPLHERPEVDLIRGLPPTVAIEQRTSRAGPRSTVGTITEVYHYLRLLFARLSRPFCPRCSRPLEAQRVEEMLTRILDAFSSQEISLLSPKVRRRKGFHRAVFEAALKAGYNWVRVDGRMLKVPPIPELSRYREHQIEVEVARLVASESRAAGLRAAIELALKEGSGEAIVSDGQKEIHLSQHLYCPDCRLSLSEPDPLLFSFNTEAGACPQCGGLGNQAGKTCPSCGGSRLRAEALAWRIEGLSIAEVSRMSAEEALRWIRGLRFRGRQLPVAVPLVREIQAKLEFLCQVGLSYLELDRSGDSLSGGEAQRVRLAAELGSNLTGVCYVLDEPTVGLHPQDNLLLIRALKQLRDRGNTICVVEHDEETIREADWIIDLGPGGGRQGGQIVAQGRLEDILREPRSLTGRFLADQSRYHLTSRRRQGEGQLEIRKARARNLKGINVSLPLKTLICLTGPSGSGKSTLLLEVLYASLKRLKTGLSPIGCQEIVGHEQILRILEVDHSPIGRTPRSTPATYVGLMDDIRRLFAETPEARAKGFSPRRFSFNLPEGRCPHCQGQGRIKVEMRFLPEIYIPCEACNGARYNPETLSVHYKGKNIAQVLALTVAEAAEFFAAVPSLAHKLEILQRLGLGYLTLGQASPTLSGGEAQRIKLAHEFVKRSGGGTLIVLDEPTTGLHLADIACLLGLLHRLVDRGDTVVVIEHNLEVIKEADWIIDLGPGGGRKGGKVLFQGPPEEFVYQDTPTARFLRRYLETRR</sequence>
<dbReference type="SMART" id="SM00382">
    <property type="entry name" value="AAA"/>
    <property type="match status" value="4"/>
</dbReference>
<reference evidence="17 18" key="1">
    <citation type="submission" date="2020-02" db="EMBL/GenBank/DDBJ databases">
        <title>Genome analysis of Thermosulfuriphilus ammonigenes ST65T, an anaerobic thermophilic chemolithoautotrophic bacterium isolated from a deep-sea hydrothermal vent.</title>
        <authorList>
            <person name="Slobodkina G."/>
            <person name="Allioux M."/>
            <person name="Merkel A."/>
            <person name="Alain K."/>
            <person name="Jebbar M."/>
            <person name="Slobodkin A."/>
        </authorList>
    </citation>
    <scope>NUCLEOTIDE SEQUENCE [LARGE SCALE GENOMIC DNA]</scope>
    <source>
        <strain evidence="17 18">ST65</strain>
    </source>
</reference>
<organism evidence="17 18">
    <name type="scientific">Thermosulfuriphilus ammonigenes</name>
    <dbReference type="NCBI Taxonomy" id="1936021"/>
    <lineage>
        <taxon>Bacteria</taxon>
        <taxon>Pseudomonadati</taxon>
        <taxon>Thermodesulfobacteriota</taxon>
        <taxon>Thermodesulfobacteria</taxon>
        <taxon>Thermodesulfobacteriales</taxon>
        <taxon>Thermodesulfobacteriaceae</taxon>
        <taxon>Thermosulfuriphilus</taxon>
    </lineage>
</organism>
<dbReference type="KEGG" id="tav:G4V39_06580"/>
<evidence type="ECO:0000256" key="4">
    <source>
        <dbReference type="ARBA" id="ARBA00022737"/>
    </source>
</evidence>
<keyword evidence="8" id="KW-0863">Zinc-finger</keyword>
<dbReference type="GO" id="GO:0004518">
    <property type="term" value="F:nuclease activity"/>
    <property type="evidence" value="ECO:0007669"/>
    <property type="project" value="UniProtKB-KW"/>
</dbReference>
<dbReference type="Gene3D" id="3.30.1490.20">
    <property type="entry name" value="ATP-grasp fold, A domain"/>
    <property type="match status" value="1"/>
</dbReference>
<evidence type="ECO:0000256" key="3">
    <source>
        <dbReference type="ARBA" id="ARBA00022723"/>
    </source>
</evidence>
<dbReference type="PANTHER" id="PTHR43152">
    <property type="entry name" value="UVRABC SYSTEM PROTEIN A"/>
    <property type="match status" value="1"/>
</dbReference>
<keyword evidence="7" id="KW-0228">DNA excision</keyword>
<evidence type="ECO:0000256" key="12">
    <source>
        <dbReference type="ARBA" id="ARBA00023125"/>
    </source>
</evidence>
<evidence type="ECO:0000256" key="2">
    <source>
        <dbReference type="ARBA" id="ARBA00022490"/>
    </source>
</evidence>
<dbReference type="InterPro" id="IPR003439">
    <property type="entry name" value="ABC_transporter-like_ATP-bd"/>
</dbReference>
<evidence type="ECO:0000256" key="14">
    <source>
        <dbReference type="ARBA" id="ARBA00038000"/>
    </source>
</evidence>